<dbReference type="AlphaFoldDB" id="A0A125QSJ2"/>
<comment type="caution">
    <text evidence="1">The sequence shown here is derived from an EMBL/GenBank/DDBJ whole genome shotgun (WGS) entry which is preliminary data.</text>
</comment>
<protein>
    <recommendedName>
        <fullName evidence="3">Phage protein</fullName>
    </recommendedName>
</protein>
<dbReference type="EMBL" id="LNNH01000010">
    <property type="protein sequence ID" value="KWW21885.1"/>
    <property type="molecule type" value="Genomic_DNA"/>
</dbReference>
<name>A0A125QSJ2_9BACI</name>
<evidence type="ECO:0008006" key="3">
    <source>
        <dbReference type="Google" id="ProtNLM"/>
    </source>
</evidence>
<proteinExistence type="predicted"/>
<accession>A0A125QSJ2</accession>
<dbReference type="RefSeq" id="WP_061140885.1">
    <property type="nucleotide sequence ID" value="NZ_LNNH01000010.1"/>
</dbReference>
<reference evidence="1 2" key="1">
    <citation type="submission" date="2015-11" db="EMBL/GenBank/DDBJ databases">
        <title>Genome Sequence of Bacillus simplex strain VanAntwerpen2.</title>
        <authorList>
            <person name="Couger M.B."/>
        </authorList>
    </citation>
    <scope>NUCLEOTIDE SEQUENCE [LARGE SCALE GENOMIC DNA]</scope>
    <source>
        <strain evidence="1 2">VanAntwerpen02</strain>
    </source>
</reference>
<dbReference type="Proteomes" id="UP000064189">
    <property type="component" value="Unassembled WGS sequence"/>
</dbReference>
<keyword evidence="2" id="KW-1185">Reference proteome</keyword>
<sequence>MEVKNRTLYVLEIMENGEHRSFDYETEDEAYHAFEFLVKTYKDNRIIDKGPVITADTITQLSISKTEVGSLPKCAIANYSPFEWFKDIHEEIMLSARIYHENQK</sequence>
<gene>
    <name evidence="1" type="ORF">AS888_05200</name>
</gene>
<evidence type="ECO:0000313" key="2">
    <source>
        <dbReference type="Proteomes" id="UP000064189"/>
    </source>
</evidence>
<organism evidence="1 2">
    <name type="scientific">Peribacillus simplex</name>
    <dbReference type="NCBI Taxonomy" id="1478"/>
    <lineage>
        <taxon>Bacteria</taxon>
        <taxon>Bacillati</taxon>
        <taxon>Bacillota</taxon>
        <taxon>Bacilli</taxon>
        <taxon>Bacillales</taxon>
        <taxon>Bacillaceae</taxon>
        <taxon>Peribacillus</taxon>
    </lineage>
</organism>
<evidence type="ECO:0000313" key="1">
    <source>
        <dbReference type="EMBL" id="KWW21885.1"/>
    </source>
</evidence>